<dbReference type="STRING" id="1752398.A8M32_10375"/>
<dbReference type="AlphaFoldDB" id="A0A1E3VCD8"/>
<evidence type="ECO:0000313" key="3">
    <source>
        <dbReference type="Proteomes" id="UP000094342"/>
    </source>
</evidence>
<comment type="caution">
    <text evidence="2">The sequence shown here is derived from an EMBL/GenBank/DDBJ whole genome shotgun (WGS) entry which is preliminary data.</text>
</comment>
<sequence>MQAIHVDNADHCQDFCAAVAAPFNPSIRPAAAASRTEACLSEDAPGTHPHHHANSKDIPVKSTRFVLAAFAAVIPMVAMADGALPAFDVAEDLSRFVYDEAPVFEDGMPAYGNAFVTQGYVYPTGTLDGGIEGTLKDGSPAFPDKVIGTWTCDGYYVGNGFRTETGTVVITRQVIVFKDGDILITQGPELAETGVEVVRAVTGGTGDYARAPVEISQTLLGMSDGYGVRLQMRFAGQAAQSAGDVAAPTLAGADAEPSRSDYR</sequence>
<accession>A0A1E3VCD8</accession>
<keyword evidence="1" id="KW-1133">Transmembrane helix</keyword>
<keyword evidence="3" id="KW-1185">Reference proteome</keyword>
<proteinExistence type="predicted"/>
<keyword evidence="1" id="KW-0812">Transmembrane</keyword>
<reference evidence="3" key="1">
    <citation type="submission" date="2016-05" db="EMBL/GenBank/DDBJ databases">
        <authorList>
            <person name="Li Y."/>
        </authorList>
    </citation>
    <scope>NUCLEOTIDE SEQUENCE [LARGE SCALE GENOMIC DNA]</scope>
    <source>
        <strain evidence="3">YIC4027</strain>
    </source>
</reference>
<feature type="transmembrane region" description="Helical" evidence="1">
    <location>
        <begin position="65"/>
        <end position="87"/>
    </location>
</feature>
<keyword evidence="1" id="KW-0472">Membrane</keyword>
<evidence type="ECO:0000256" key="1">
    <source>
        <dbReference type="SAM" id="Phobius"/>
    </source>
</evidence>
<organism evidence="2 3">
    <name type="scientific">Sinorhizobium alkalisoli</name>
    <dbReference type="NCBI Taxonomy" id="1752398"/>
    <lineage>
        <taxon>Bacteria</taxon>
        <taxon>Pseudomonadati</taxon>
        <taxon>Pseudomonadota</taxon>
        <taxon>Alphaproteobacteria</taxon>
        <taxon>Hyphomicrobiales</taxon>
        <taxon>Rhizobiaceae</taxon>
        <taxon>Sinorhizobium/Ensifer group</taxon>
        <taxon>Sinorhizobium</taxon>
    </lineage>
</organism>
<dbReference type="EMBL" id="LYBW01000056">
    <property type="protein sequence ID" value="ODR91215.1"/>
    <property type="molecule type" value="Genomic_DNA"/>
</dbReference>
<name>A0A1E3VCD8_9HYPH</name>
<evidence type="ECO:0000313" key="2">
    <source>
        <dbReference type="EMBL" id="ODR91215.1"/>
    </source>
</evidence>
<gene>
    <name evidence="2" type="ORF">A8M32_10375</name>
</gene>
<dbReference type="Proteomes" id="UP000094342">
    <property type="component" value="Unassembled WGS sequence"/>
</dbReference>
<protein>
    <submittedName>
        <fullName evidence="2">Uncharacterized protein</fullName>
    </submittedName>
</protein>